<dbReference type="InterPro" id="IPR001387">
    <property type="entry name" value="Cro/C1-type_HTH"/>
</dbReference>
<dbReference type="EMBL" id="LT906446">
    <property type="protein sequence ID" value="SNU99162.1"/>
    <property type="molecule type" value="Genomic_DNA"/>
</dbReference>
<reference evidence="2 3" key="1">
    <citation type="submission" date="2017-06" db="EMBL/GenBank/DDBJ databases">
        <authorList>
            <consortium name="Pathogen Informatics"/>
        </authorList>
    </citation>
    <scope>NUCLEOTIDE SEQUENCE [LARGE SCALE GENOMIC DNA]</scope>
    <source>
        <strain evidence="2 3">NCTC10570</strain>
    </source>
</reference>
<dbReference type="PROSITE" id="PS50943">
    <property type="entry name" value="HTH_CROC1"/>
    <property type="match status" value="1"/>
</dbReference>
<accession>A0A239TNJ4</accession>
<dbReference type="AlphaFoldDB" id="A0A239TNJ4"/>
<dbReference type="GeneID" id="78507067"/>
<dbReference type="InterPro" id="IPR010982">
    <property type="entry name" value="Lambda_DNA-bd_dom_sf"/>
</dbReference>
<dbReference type="Proteomes" id="UP000215383">
    <property type="component" value="Chromosome 1"/>
</dbReference>
<dbReference type="SUPFAM" id="SSF47413">
    <property type="entry name" value="lambda repressor-like DNA-binding domains"/>
    <property type="match status" value="1"/>
</dbReference>
<dbReference type="Gene3D" id="1.10.260.40">
    <property type="entry name" value="lambda repressor-like DNA-binding domains"/>
    <property type="match status" value="1"/>
</dbReference>
<proteinExistence type="predicted"/>
<dbReference type="Pfam" id="PF01381">
    <property type="entry name" value="HTH_3"/>
    <property type="match status" value="1"/>
</dbReference>
<evidence type="ECO:0000259" key="1">
    <source>
        <dbReference type="PROSITE" id="PS50943"/>
    </source>
</evidence>
<protein>
    <submittedName>
        <fullName evidence="2">HTH-type transcriptional regulator sinR</fullName>
    </submittedName>
</protein>
<dbReference type="RefSeq" id="WP_027889818.1">
    <property type="nucleotide sequence ID" value="NZ_CASFMS010000006.1"/>
</dbReference>
<dbReference type="CDD" id="cd00093">
    <property type="entry name" value="HTH_XRE"/>
    <property type="match status" value="1"/>
</dbReference>
<feature type="domain" description="HTH cro/C1-type" evidence="1">
    <location>
        <begin position="11"/>
        <end position="66"/>
    </location>
</feature>
<evidence type="ECO:0000313" key="3">
    <source>
        <dbReference type="Proteomes" id="UP000215383"/>
    </source>
</evidence>
<keyword evidence="3" id="KW-1185">Reference proteome</keyword>
<dbReference type="GO" id="GO:0003677">
    <property type="term" value="F:DNA binding"/>
    <property type="evidence" value="ECO:0007669"/>
    <property type="project" value="InterPro"/>
</dbReference>
<sequence length="172" mass="19267">MESFKPILEKIKKIKQEKGYTNEILAQKSGIPLSTLNKILSSIIKDPKIGTLIAITDALDVDINSLIYDNKNVNNESTTKINNSLEKLADDYNLNVDDISFITKYISLPANSRHNFLSLLKILTSENINTSPILTKPDHKLSVEEKRKIVEYELDLEEKKQTSSVSISSSGS</sequence>
<dbReference type="SMART" id="SM00530">
    <property type="entry name" value="HTH_XRE"/>
    <property type="match status" value="1"/>
</dbReference>
<name>A0A239TNJ4_9FIRM</name>
<organism evidence="2 3">
    <name type="scientific">Megamonas hypermegale</name>
    <dbReference type="NCBI Taxonomy" id="158847"/>
    <lineage>
        <taxon>Bacteria</taxon>
        <taxon>Bacillati</taxon>
        <taxon>Bacillota</taxon>
        <taxon>Negativicutes</taxon>
        <taxon>Selenomonadales</taxon>
        <taxon>Selenomonadaceae</taxon>
        <taxon>Megamonas</taxon>
    </lineage>
</organism>
<evidence type="ECO:0000313" key="2">
    <source>
        <dbReference type="EMBL" id="SNU99162.1"/>
    </source>
</evidence>
<gene>
    <name evidence="2" type="primary">sinR_2</name>
    <name evidence="2" type="ORF">SAMEA4364220_01059</name>
</gene>